<evidence type="ECO:0000313" key="7">
    <source>
        <dbReference type="EMBL" id="GAA0856988.1"/>
    </source>
</evidence>
<dbReference type="PANTHER" id="PTHR10061">
    <property type="entry name" value="S-FORMYLGLUTATHIONE HYDROLASE"/>
    <property type="match status" value="1"/>
</dbReference>
<dbReference type="GO" id="GO:0016787">
    <property type="term" value="F:hydrolase activity"/>
    <property type="evidence" value="ECO:0007669"/>
    <property type="project" value="UniProtKB-KW"/>
</dbReference>
<evidence type="ECO:0000256" key="6">
    <source>
        <dbReference type="RuleBase" id="RU363068"/>
    </source>
</evidence>
<evidence type="ECO:0000256" key="2">
    <source>
        <dbReference type="ARBA" id="ARBA00022487"/>
    </source>
</evidence>
<dbReference type="EC" id="3.1.2.12" evidence="5 6"/>
<protein>
    <recommendedName>
        <fullName evidence="5 6">S-formylglutathione hydrolase</fullName>
        <ecNumber evidence="5 6">3.1.2.12</ecNumber>
    </recommendedName>
</protein>
<dbReference type="Gene3D" id="3.40.50.1820">
    <property type="entry name" value="alpha/beta hydrolase"/>
    <property type="match status" value="1"/>
</dbReference>
<evidence type="ECO:0000256" key="4">
    <source>
        <dbReference type="ARBA" id="ARBA00047590"/>
    </source>
</evidence>
<dbReference type="EMBL" id="BAAAFD010000005">
    <property type="protein sequence ID" value="GAA0856988.1"/>
    <property type="molecule type" value="Genomic_DNA"/>
</dbReference>
<comment type="catalytic activity">
    <reaction evidence="4 6">
        <text>S-formylglutathione + H2O = formate + glutathione + H(+)</text>
        <dbReference type="Rhea" id="RHEA:14961"/>
        <dbReference type="ChEBI" id="CHEBI:15377"/>
        <dbReference type="ChEBI" id="CHEBI:15378"/>
        <dbReference type="ChEBI" id="CHEBI:15740"/>
        <dbReference type="ChEBI" id="CHEBI:57688"/>
        <dbReference type="ChEBI" id="CHEBI:57925"/>
        <dbReference type="EC" id="3.1.2.12"/>
    </reaction>
</comment>
<evidence type="ECO:0000256" key="5">
    <source>
        <dbReference type="NCBIfam" id="TIGR02821"/>
    </source>
</evidence>
<dbReference type="RefSeq" id="WP_343859654.1">
    <property type="nucleotide sequence ID" value="NZ_BAAAFD010000005.1"/>
</dbReference>
<keyword evidence="2 6" id="KW-0719">Serine esterase</keyword>
<dbReference type="InterPro" id="IPR014186">
    <property type="entry name" value="S-formylglutathione_hydrol"/>
</dbReference>
<evidence type="ECO:0000256" key="1">
    <source>
        <dbReference type="ARBA" id="ARBA00005622"/>
    </source>
</evidence>
<keyword evidence="3 6" id="KW-0378">Hydrolase</keyword>
<dbReference type="Proteomes" id="UP001500359">
    <property type="component" value="Unassembled WGS sequence"/>
</dbReference>
<accession>A0ABN1LJV6</accession>
<name>A0ABN1LJV6_9ALTE</name>
<proteinExistence type="inferred from homology"/>
<dbReference type="NCBIfam" id="TIGR02821">
    <property type="entry name" value="fghA_ester_D"/>
    <property type="match status" value="1"/>
</dbReference>
<dbReference type="InterPro" id="IPR029058">
    <property type="entry name" value="AB_hydrolase_fold"/>
</dbReference>
<gene>
    <name evidence="7" type="primary">fghA</name>
    <name evidence="7" type="ORF">GCM10009114_20970</name>
</gene>
<sequence length="283" mass="31868">MASLELIASTNCFGGQQQRYQHHSEVLNCDMKLSVFVPPQVQLSHRLPVLFWLSGLTCNDENFITKAGAQRVAAELGMILVAPDTSPRGDEVADDEGYDLGKGAGFYVNATQAPWDSHYKMYDYIVEELPALIRDTFHCKAKFSIAGHSMGGHGALVIGLSNVQQYMSVSAFAPIVNPMACDWGKKALTAYLGEDKTSWQQYDACHLLQQQGQFLQVPMLIDQGLADDFLDSQKLTRPFEQIAKQINYPAEINYHSGYDHSYYFIASFIENHLRFHYRHLMSQ</sequence>
<keyword evidence="8" id="KW-1185">Reference proteome</keyword>
<organism evidence="7 8">
    <name type="scientific">Aliiglaciecola litoralis</name>
    <dbReference type="NCBI Taxonomy" id="582857"/>
    <lineage>
        <taxon>Bacteria</taxon>
        <taxon>Pseudomonadati</taxon>
        <taxon>Pseudomonadota</taxon>
        <taxon>Gammaproteobacteria</taxon>
        <taxon>Alteromonadales</taxon>
        <taxon>Alteromonadaceae</taxon>
        <taxon>Aliiglaciecola</taxon>
    </lineage>
</organism>
<dbReference type="InterPro" id="IPR000801">
    <property type="entry name" value="Esterase-like"/>
</dbReference>
<dbReference type="PANTHER" id="PTHR10061:SF1">
    <property type="entry name" value="S-FORMYLGLUTATHIONE HYDROLASE YEIG"/>
    <property type="match status" value="1"/>
</dbReference>
<dbReference type="Pfam" id="PF00756">
    <property type="entry name" value="Esterase"/>
    <property type="match status" value="1"/>
</dbReference>
<comment type="similarity">
    <text evidence="1 6">Belongs to the esterase D family.</text>
</comment>
<evidence type="ECO:0000256" key="3">
    <source>
        <dbReference type="ARBA" id="ARBA00022801"/>
    </source>
</evidence>
<evidence type="ECO:0000313" key="8">
    <source>
        <dbReference type="Proteomes" id="UP001500359"/>
    </source>
</evidence>
<comment type="caution">
    <text evidence="7">The sequence shown here is derived from an EMBL/GenBank/DDBJ whole genome shotgun (WGS) entry which is preliminary data.</text>
</comment>
<comment type="function">
    <text evidence="6">Serine hydrolase involved in the detoxification of formaldehyde.</text>
</comment>
<reference evidence="7 8" key="1">
    <citation type="journal article" date="2019" name="Int. J. Syst. Evol. Microbiol.">
        <title>The Global Catalogue of Microorganisms (GCM) 10K type strain sequencing project: providing services to taxonomists for standard genome sequencing and annotation.</title>
        <authorList>
            <consortium name="The Broad Institute Genomics Platform"/>
            <consortium name="The Broad Institute Genome Sequencing Center for Infectious Disease"/>
            <person name="Wu L."/>
            <person name="Ma J."/>
        </authorList>
    </citation>
    <scope>NUCLEOTIDE SEQUENCE [LARGE SCALE GENOMIC DNA]</scope>
    <source>
        <strain evidence="7 8">JCM 15896</strain>
    </source>
</reference>
<dbReference type="SUPFAM" id="SSF53474">
    <property type="entry name" value="alpha/beta-Hydrolases"/>
    <property type="match status" value="1"/>
</dbReference>